<keyword evidence="1" id="KW-1133">Transmembrane helix</keyword>
<sequence>MTGRELTGQGASPWWPMTAGGMVVLSLHGLYRIRRDSPQSRS</sequence>
<gene>
    <name evidence="2" type="ORF">ACFQGO_02180</name>
</gene>
<proteinExistence type="predicted"/>
<accession>A0ABW1B061</accession>
<reference evidence="3" key="1">
    <citation type="journal article" date="2019" name="Int. J. Syst. Evol. Microbiol.">
        <title>The Global Catalogue of Microorganisms (GCM) 10K type strain sequencing project: providing services to taxonomists for standard genome sequencing and annotation.</title>
        <authorList>
            <consortium name="The Broad Institute Genomics Platform"/>
            <consortium name="The Broad Institute Genome Sequencing Center for Infectious Disease"/>
            <person name="Wu L."/>
            <person name="Ma J."/>
        </authorList>
    </citation>
    <scope>NUCLEOTIDE SEQUENCE [LARGE SCALE GENOMIC DNA]</scope>
    <source>
        <strain evidence="3">JCM 9918</strain>
    </source>
</reference>
<comment type="caution">
    <text evidence="2">The sequence shown here is derived from an EMBL/GenBank/DDBJ whole genome shotgun (WGS) entry which is preliminary data.</text>
</comment>
<evidence type="ECO:0000313" key="3">
    <source>
        <dbReference type="Proteomes" id="UP001596112"/>
    </source>
</evidence>
<evidence type="ECO:0000256" key="1">
    <source>
        <dbReference type="SAM" id="Phobius"/>
    </source>
</evidence>
<protein>
    <recommendedName>
        <fullName evidence="4">LPXTG cell wall anchor domain-containing protein</fullName>
    </recommendedName>
</protein>
<name>A0ABW1B061_9ACTN</name>
<dbReference type="RefSeq" id="WP_272168651.1">
    <property type="nucleotide sequence ID" value="NZ_JAQOSL010000004.1"/>
</dbReference>
<dbReference type="EMBL" id="JBHSNZ010000001">
    <property type="protein sequence ID" value="MFC5806329.1"/>
    <property type="molecule type" value="Genomic_DNA"/>
</dbReference>
<keyword evidence="1" id="KW-0812">Transmembrane</keyword>
<feature type="transmembrane region" description="Helical" evidence="1">
    <location>
        <begin position="14"/>
        <end position="33"/>
    </location>
</feature>
<dbReference type="Proteomes" id="UP001596112">
    <property type="component" value="Unassembled WGS sequence"/>
</dbReference>
<keyword evidence="3" id="KW-1185">Reference proteome</keyword>
<evidence type="ECO:0008006" key="4">
    <source>
        <dbReference type="Google" id="ProtNLM"/>
    </source>
</evidence>
<evidence type="ECO:0000313" key="2">
    <source>
        <dbReference type="EMBL" id="MFC5806329.1"/>
    </source>
</evidence>
<keyword evidence="1" id="KW-0472">Membrane</keyword>
<organism evidence="2 3">
    <name type="scientific">Streptomyces heilongjiangensis</name>
    <dbReference type="NCBI Taxonomy" id="945052"/>
    <lineage>
        <taxon>Bacteria</taxon>
        <taxon>Bacillati</taxon>
        <taxon>Actinomycetota</taxon>
        <taxon>Actinomycetes</taxon>
        <taxon>Kitasatosporales</taxon>
        <taxon>Streptomycetaceae</taxon>
        <taxon>Streptomyces</taxon>
    </lineage>
</organism>